<keyword evidence="2" id="KW-0472">Membrane</keyword>
<evidence type="ECO:0000256" key="2">
    <source>
        <dbReference type="SAM" id="Phobius"/>
    </source>
</evidence>
<name>A0ABY4T8M8_9ACTN</name>
<feature type="transmembrane region" description="Helical" evidence="2">
    <location>
        <begin position="73"/>
        <end position="90"/>
    </location>
</feature>
<feature type="transmembrane region" description="Helical" evidence="2">
    <location>
        <begin position="97"/>
        <end position="116"/>
    </location>
</feature>
<keyword evidence="2" id="KW-1133">Transmembrane helix</keyword>
<gene>
    <name evidence="3" type="ORF">MW084_04410</name>
</gene>
<feature type="region of interest" description="Disordered" evidence="1">
    <location>
        <begin position="427"/>
        <end position="449"/>
    </location>
</feature>
<evidence type="ECO:0000256" key="1">
    <source>
        <dbReference type="SAM" id="MobiDB-lite"/>
    </source>
</evidence>
<proteinExistence type="predicted"/>
<protein>
    <recommendedName>
        <fullName evidence="5">PH domain-containing protein</fullName>
    </recommendedName>
</protein>
<feature type="compositionally biased region" description="Low complexity" evidence="1">
    <location>
        <begin position="427"/>
        <end position="439"/>
    </location>
</feature>
<dbReference type="Proteomes" id="UP001056383">
    <property type="component" value="Chromosome"/>
</dbReference>
<feature type="transmembrane region" description="Helical" evidence="2">
    <location>
        <begin position="122"/>
        <end position="142"/>
    </location>
</feature>
<dbReference type="RefSeq" id="WP_010468403.1">
    <property type="nucleotide sequence ID" value="NZ_CP095474.1"/>
</dbReference>
<keyword evidence="4" id="KW-1185">Reference proteome</keyword>
<sequence>MDTASPLPLPAGHIPPGTAAWRSPDARRWLAAAPAGWARPLWAVLGLVLTAVWGVARAPDAPCTAAEPCGTDWVGLGFAAALPLTLYWVVRQPRLALAGLAVVLLGHLVDGGFAAALEDPSWSAFVGAVAFAAAGLLHRLAVAARQRALAYGAAGPSLHPVPAAALAFRRGRLSFALASLLLAAAVFGYWQAQRIADAYERRSAGLVPVTGTVTASDPDGSLIGVSVGGRVHRVETAHPEEHPVGSGIELVVDGDWARSAAEPYDVSGWEVLVLAGLVGGLAFLANGVDGRTRSRRLRRGPLPVLRVLVREDPDNGRTWVYAADDLAAERPVLHFHSLPAFEEDPPYRREPRGDDADDGGLAEGLRRVGAVLKGEDPPPPLREAVLYGLPFTGAELAFVAPDAEGGAEVSVECSVSAVRPAVGGLLAGPPGPAPAAGRSGRPGRGRRPVDEVAAGLGPSVAPRTWGAHGVSRAVGVFLLLVQGGGVWALLDDEVTWHSVFPLIGLFFVTTSASTALNWRLTADRDGLWVAGAWRVRRVLWDDVLAVRHNRSGDLVVAREGDTEVVLSPVGWAWLERRLGREPYGPRVADEAHALLRRPALRPPQEAGTGQQGMPAGPVVAVGSALWAAAVLLLL</sequence>
<dbReference type="EMBL" id="CP095474">
    <property type="protein sequence ID" value="URN15312.1"/>
    <property type="molecule type" value="Genomic_DNA"/>
</dbReference>
<reference evidence="3" key="1">
    <citation type="submission" date="2022-04" db="EMBL/GenBank/DDBJ databases">
        <title>Systematic whole-genome sequencing reveals an unexpected diversity among actinomycetoma pathogens and provides insights into their antibacterial susceptibilities.</title>
        <authorList>
            <person name="Watson A.K."/>
            <person name="Kepplinger B."/>
            <person name="Bakhiet S.M."/>
            <person name="Mhmoud N.A."/>
            <person name="Chapman J."/>
            <person name="Allenby N."/>
            <person name="Mickiewicz K."/>
            <person name="Goodfellow M."/>
            <person name="Fahal A.H."/>
            <person name="Errington J."/>
        </authorList>
    </citation>
    <scope>NUCLEOTIDE SEQUENCE</scope>
    <source>
        <strain evidence="3">SD 504</strain>
    </source>
</reference>
<feature type="transmembrane region" description="Helical" evidence="2">
    <location>
        <begin position="496"/>
        <end position="518"/>
    </location>
</feature>
<accession>A0ABY4T8M8</accession>
<evidence type="ECO:0000313" key="4">
    <source>
        <dbReference type="Proteomes" id="UP001056383"/>
    </source>
</evidence>
<evidence type="ECO:0000313" key="3">
    <source>
        <dbReference type="EMBL" id="URN15312.1"/>
    </source>
</evidence>
<organism evidence="3 4">
    <name type="scientific">Streptomyces sudanensis</name>
    <dbReference type="NCBI Taxonomy" id="436397"/>
    <lineage>
        <taxon>Bacteria</taxon>
        <taxon>Bacillati</taxon>
        <taxon>Actinomycetota</taxon>
        <taxon>Actinomycetes</taxon>
        <taxon>Kitasatosporales</taxon>
        <taxon>Streptomycetaceae</taxon>
        <taxon>Streptomyces</taxon>
    </lineage>
</organism>
<keyword evidence="2" id="KW-0812">Transmembrane</keyword>
<feature type="transmembrane region" description="Helical" evidence="2">
    <location>
        <begin position="29"/>
        <end position="53"/>
    </location>
</feature>
<evidence type="ECO:0008006" key="5">
    <source>
        <dbReference type="Google" id="ProtNLM"/>
    </source>
</evidence>
<feature type="transmembrane region" description="Helical" evidence="2">
    <location>
        <begin position="173"/>
        <end position="192"/>
    </location>
</feature>
<feature type="transmembrane region" description="Helical" evidence="2">
    <location>
        <begin position="266"/>
        <end position="288"/>
    </location>
</feature>
<feature type="transmembrane region" description="Helical" evidence="2">
    <location>
        <begin position="473"/>
        <end position="490"/>
    </location>
</feature>